<dbReference type="STRING" id="1121884.SAMN02745131_03566"/>
<dbReference type="Proteomes" id="UP000184048">
    <property type="component" value="Unassembled WGS sequence"/>
</dbReference>
<protein>
    <submittedName>
        <fullName evidence="1">Uncharacterized protein</fullName>
    </submittedName>
</protein>
<dbReference type="OrthoDB" id="494805at2"/>
<evidence type="ECO:0000313" key="1">
    <source>
        <dbReference type="EMBL" id="SHF80523.1"/>
    </source>
</evidence>
<organism evidence="1 2">
    <name type="scientific">Flavisolibacter ginsengisoli DSM 18119</name>
    <dbReference type="NCBI Taxonomy" id="1121884"/>
    <lineage>
        <taxon>Bacteria</taxon>
        <taxon>Pseudomonadati</taxon>
        <taxon>Bacteroidota</taxon>
        <taxon>Chitinophagia</taxon>
        <taxon>Chitinophagales</taxon>
        <taxon>Chitinophagaceae</taxon>
        <taxon>Flavisolibacter</taxon>
    </lineage>
</organism>
<accession>A0A1M5EMK8</accession>
<dbReference type="EMBL" id="FQUU01000019">
    <property type="protein sequence ID" value="SHF80523.1"/>
    <property type="molecule type" value="Genomic_DNA"/>
</dbReference>
<dbReference type="RefSeq" id="WP_072836692.1">
    <property type="nucleotide sequence ID" value="NZ_FQUU01000019.1"/>
</dbReference>
<reference evidence="1 2" key="1">
    <citation type="submission" date="2016-11" db="EMBL/GenBank/DDBJ databases">
        <authorList>
            <person name="Jaros S."/>
            <person name="Januszkiewicz K."/>
            <person name="Wedrychowicz H."/>
        </authorList>
    </citation>
    <scope>NUCLEOTIDE SEQUENCE [LARGE SCALE GENOMIC DNA]</scope>
    <source>
        <strain evidence="1 2">DSM 18119</strain>
    </source>
</reference>
<name>A0A1M5EMK8_9BACT</name>
<sequence length="261" mass="30095">MSTGKNRILDEALGNIPVQFRNRIIKHYLKIKERHEKGEYDASGLSCGKLCEEILRFLQHTLTGNHIGFIEEIKNFKQRVDELEKVDKSIGNDSLRIVIPRSLCLLYTFRNKRSIGHSGGDVDSNEIDSKTIDAISDWVICELIRIFYRCSIEDAQNIVNIIAVRNLPNVWEVNGKKRVLVTGLSAKEKVLLLTYSQEKEGVFFEDLFSWVEYPRSSDFKTKVLEPLHKQGLIEFDKELNMIFISPKGCEQVENHIILIDK</sequence>
<gene>
    <name evidence="1" type="ORF">SAMN02745131_03566</name>
</gene>
<keyword evidence="2" id="KW-1185">Reference proteome</keyword>
<proteinExistence type="predicted"/>
<evidence type="ECO:0000313" key="2">
    <source>
        <dbReference type="Proteomes" id="UP000184048"/>
    </source>
</evidence>
<dbReference type="AlphaFoldDB" id="A0A1M5EMK8"/>